<organism evidence="1 2">
    <name type="scientific">Chaetomium strumarium</name>
    <dbReference type="NCBI Taxonomy" id="1170767"/>
    <lineage>
        <taxon>Eukaryota</taxon>
        <taxon>Fungi</taxon>
        <taxon>Dikarya</taxon>
        <taxon>Ascomycota</taxon>
        <taxon>Pezizomycotina</taxon>
        <taxon>Sordariomycetes</taxon>
        <taxon>Sordariomycetidae</taxon>
        <taxon>Sordariales</taxon>
        <taxon>Chaetomiaceae</taxon>
        <taxon>Chaetomium</taxon>
    </lineage>
</organism>
<accession>A0AAJ0GPF7</accession>
<dbReference type="PANTHER" id="PTHR32487:SF29">
    <property type="entry name" value="NAD-DEPENDENT EPIMERASE_DEHYDRATASE DOMAIN-CONTAINING PROTEIN"/>
    <property type="match status" value="1"/>
</dbReference>
<evidence type="ECO:0000313" key="1">
    <source>
        <dbReference type="EMBL" id="KAK3303717.1"/>
    </source>
</evidence>
<comment type="caution">
    <text evidence="1">The sequence shown here is derived from an EMBL/GenBank/DDBJ whole genome shotgun (WGS) entry which is preliminary data.</text>
</comment>
<dbReference type="Gene3D" id="1.10.600.10">
    <property type="entry name" value="Farnesyl Diphosphate Synthase"/>
    <property type="match status" value="1"/>
</dbReference>
<dbReference type="AlphaFoldDB" id="A0AAJ0GPF7"/>
<proteinExistence type="predicted"/>
<reference evidence="1" key="1">
    <citation type="journal article" date="2023" name="Mol. Phylogenet. Evol.">
        <title>Genome-scale phylogeny and comparative genomics of the fungal order Sordariales.</title>
        <authorList>
            <person name="Hensen N."/>
            <person name="Bonometti L."/>
            <person name="Westerberg I."/>
            <person name="Brannstrom I.O."/>
            <person name="Guillou S."/>
            <person name="Cros-Aarteil S."/>
            <person name="Calhoun S."/>
            <person name="Haridas S."/>
            <person name="Kuo A."/>
            <person name="Mondo S."/>
            <person name="Pangilinan J."/>
            <person name="Riley R."/>
            <person name="LaButti K."/>
            <person name="Andreopoulos B."/>
            <person name="Lipzen A."/>
            <person name="Chen C."/>
            <person name="Yan M."/>
            <person name="Daum C."/>
            <person name="Ng V."/>
            <person name="Clum A."/>
            <person name="Steindorff A."/>
            <person name="Ohm R.A."/>
            <person name="Martin F."/>
            <person name="Silar P."/>
            <person name="Natvig D.O."/>
            <person name="Lalanne C."/>
            <person name="Gautier V."/>
            <person name="Ament-Velasquez S.L."/>
            <person name="Kruys A."/>
            <person name="Hutchinson M.I."/>
            <person name="Powell A.J."/>
            <person name="Barry K."/>
            <person name="Miller A.N."/>
            <person name="Grigoriev I.V."/>
            <person name="Debuchy R."/>
            <person name="Gladieux P."/>
            <person name="Hiltunen Thoren M."/>
            <person name="Johannesson H."/>
        </authorList>
    </citation>
    <scope>NUCLEOTIDE SEQUENCE</scope>
    <source>
        <strain evidence="1">CBS 333.67</strain>
    </source>
</reference>
<reference evidence="1" key="2">
    <citation type="submission" date="2023-06" db="EMBL/GenBank/DDBJ databases">
        <authorList>
            <consortium name="Lawrence Berkeley National Laboratory"/>
            <person name="Mondo S.J."/>
            <person name="Hensen N."/>
            <person name="Bonometti L."/>
            <person name="Westerberg I."/>
            <person name="Brannstrom I.O."/>
            <person name="Guillou S."/>
            <person name="Cros-Aarteil S."/>
            <person name="Calhoun S."/>
            <person name="Haridas S."/>
            <person name="Kuo A."/>
            <person name="Pangilinan J."/>
            <person name="Riley R."/>
            <person name="Labutti K."/>
            <person name="Andreopoulos B."/>
            <person name="Lipzen A."/>
            <person name="Chen C."/>
            <person name="Yanf M."/>
            <person name="Daum C."/>
            <person name="Ng V."/>
            <person name="Clum A."/>
            <person name="Steindorff A."/>
            <person name="Ohm R."/>
            <person name="Martin F."/>
            <person name="Silar P."/>
            <person name="Natvig D."/>
            <person name="Lalanne C."/>
            <person name="Gautier V."/>
            <person name="Ament-Velasquez S.L."/>
            <person name="Kruys A."/>
            <person name="Hutchinson M.I."/>
            <person name="Powell A.J."/>
            <person name="Barry K."/>
            <person name="Miller A.N."/>
            <person name="Grigoriev I.V."/>
            <person name="Debuchy R."/>
            <person name="Gladieux P."/>
            <person name="Thoren M.H."/>
            <person name="Johannesson H."/>
        </authorList>
    </citation>
    <scope>NUCLEOTIDE SEQUENCE</scope>
    <source>
        <strain evidence="1">CBS 333.67</strain>
    </source>
</reference>
<dbReference type="SUPFAM" id="SSF51735">
    <property type="entry name" value="NAD(P)-binding Rossmann-fold domains"/>
    <property type="match status" value="1"/>
</dbReference>
<dbReference type="GeneID" id="87889376"/>
<dbReference type="RefSeq" id="XP_062719497.1">
    <property type="nucleotide sequence ID" value="XM_062870547.1"/>
</dbReference>
<dbReference type="EMBL" id="JAUDZG010000006">
    <property type="protein sequence ID" value="KAK3303717.1"/>
    <property type="molecule type" value="Genomic_DNA"/>
</dbReference>
<protein>
    <submittedName>
        <fullName evidence="1">NAD(P)-binding-like protein</fullName>
    </submittedName>
</protein>
<dbReference type="Gene3D" id="3.40.50.720">
    <property type="entry name" value="NAD(P)-binding Rossmann-like Domain"/>
    <property type="match status" value="1"/>
</dbReference>
<gene>
    <name evidence="1" type="ORF">B0T15DRAFT_560939</name>
</gene>
<name>A0AAJ0GPF7_9PEZI</name>
<keyword evidence="2" id="KW-1185">Reference proteome</keyword>
<evidence type="ECO:0000313" key="2">
    <source>
        <dbReference type="Proteomes" id="UP001273166"/>
    </source>
</evidence>
<sequence length="706" mass="78531">MGPTHSLREYVRSSAWPERSSVQIALKDGLEITLDIPNFGVVECTPVNQNSDVDSSLTQIASAHATFRAGVCFAKANVINLFFPDIKDVAIRVAFTAWLAFACVTDDIGETLEMEDRRLALLESIEILKCAPNAPAPRTGSAAPETKDKRIQNRMRVLYDHCTQYLPPKSAEAFFHAVCDTLQGQVEEIHFPQQNSGADSLALYMSIRARTISLNPFFAALKSEYLTEADLSFRAHWDDLENAVCRVAGLQNDLIGLVRDLEAVEQLNAVVVLMRGFGTGKTDGLCRCVALVNAEHNRGVTRCLEVVAWLRRAAEGTAGSSIERVETVARCILMLCETHLRWCASAKRYRLKVGLGESVPQCRESDIRAVSRPFHAGSLSDPDSGDQLVHAQGDVPQQLPVQSRGHLYGLPTFPNTPDYRNLTALVTGATGLSGYHMVKVLAASPQRWSKIYCLSSRPPPPNFFADLGEDVGRVEHLVVDLLNNPSQIAQQLKEIQHGSHLLLLIQAAAAQGWFTLFNNFLDALRQTSLKPRRFMLQTGTKHYGFYLGPTVLPAYECDPRVQLDRIFYYEQEDALTVARPSYIIGAVRDGALNHLLGFGVYAASTGTLTAYFEEWLVLAESTANEAFNIHNGLSFTWGRLWPMLAGWYNAGWCPPEEDERKYRVMKLRCAITPRGYGPQTTLRSTFTIVEWSQQAHIQEAWQRLAA</sequence>
<dbReference type="Pfam" id="PF19086">
    <property type="entry name" value="Terpene_syn_C_2"/>
    <property type="match status" value="1"/>
</dbReference>
<dbReference type="InterPro" id="IPR036291">
    <property type="entry name" value="NAD(P)-bd_dom_sf"/>
</dbReference>
<dbReference type="InterPro" id="IPR008949">
    <property type="entry name" value="Isoprenoid_synthase_dom_sf"/>
</dbReference>
<dbReference type="CDD" id="cd00385">
    <property type="entry name" value="Isoprenoid_Biosyn_C1"/>
    <property type="match status" value="1"/>
</dbReference>
<dbReference type="Proteomes" id="UP001273166">
    <property type="component" value="Unassembled WGS sequence"/>
</dbReference>
<dbReference type="SUPFAM" id="SSF48576">
    <property type="entry name" value="Terpenoid synthases"/>
    <property type="match status" value="1"/>
</dbReference>
<dbReference type="PANTHER" id="PTHR32487">
    <property type="entry name" value="3-OXO-DELTA(4,5)-STEROID 5-BETA-REDUCTASE"/>
    <property type="match status" value="1"/>
</dbReference>